<reference evidence="2 3" key="1">
    <citation type="submission" date="2017-12" db="EMBL/GenBank/DDBJ databases">
        <title>Phylogenetic diversity of female urinary microbiome.</title>
        <authorList>
            <person name="Thomas-White K."/>
            <person name="Wolfe A.J."/>
        </authorList>
    </citation>
    <scope>NUCLEOTIDE SEQUENCE [LARGE SCALE GENOMIC DNA]</scope>
    <source>
        <strain evidence="2 3">UMB0112</strain>
    </source>
</reference>
<dbReference type="PANTHER" id="PTHR35894:SF5">
    <property type="entry name" value="MU-LIKE PROPHAGE FLUMU DNA TRANSPOSITION PROTEIN B"/>
    <property type="match status" value="1"/>
</dbReference>
<comment type="caution">
    <text evidence="2">The sequence shown here is derived from an EMBL/GenBank/DDBJ whole genome shotgun (WGS) entry which is preliminary data.</text>
</comment>
<proteinExistence type="predicted"/>
<organism evidence="2 3">
    <name type="scientific">Campylobacter ureolyticus</name>
    <dbReference type="NCBI Taxonomy" id="827"/>
    <lineage>
        <taxon>Bacteria</taxon>
        <taxon>Pseudomonadati</taxon>
        <taxon>Campylobacterota</taxon>
        <taxon>Epsilonproteobacteria</taxon>
        <taxon>Campylobacterales</taxon>
        <taxon>Campylobacteraceae</taxon>
        <taxon>Campylobacter</taxon>
    </lineage>
</organism>
<dbReference type="Pfam" id="PF13401">
    <property type="entry name" value="AAA_22"/>
    <property type="match status" value="1"/>
</dbReference>
<dbReference type="SMART" id="SM00382">
    <property type="entry name" value="AAA"/>
    <property type="match status" value="1"/>
</dbReference>
<dbReference type="RefSeq" id="WP_101637716.1">
    <property type="nucleotide sequence ID" value="NZ_PKHU01000013.1"/>
</dbReference>
<dbReference type="SUPFAM" id="SSF52540">
    <property type="entry name" value="P-loop containing nucleoside triphosphate hydrolases"/>
    <property type="match status" value="1"/>
</dbReference>
<feature type="domain" description="AAA+ ATPase" evidence="1">
    <location>
        <begin position="101"/>
        <end position="229"/>
    </location>
</feature>
<dbReference type="Proteomes" id="UP000234639">
    <property type="component" value="Unassembled WGS sequence"/>
</dbReference>
<evidence type="ECO:0000313" key="2">
    <source>
        <dbReference type="EMBL" id="PKZ28636.1"/>
    </source>
</evidence>
<evidence type="ECO:0000259" key="1">
    <source>
        <dbReference type="SMART" id="SM00382"/>
    </source>
</evidence>
<dbReference type="InterPro" id="IPR049945">
    <property type="entry name" value="AAA_22"/>
</dbReference>
<dbReference type="GO" id="GO:0016887">
    <property type="term" value="F:ATP hydrolysis activity"/>
    <property type="evidence" value="ECO:0007669"/>
    <property type="project" value="InterPro"/>
</dbReference>
<sequence>MIDEATKQAYAEYEKNGGSFRKLGALLKMNQAYVSMAFNGWGDYDLSSESKAVAEKKIVDFFNSKRLDISNQYDEICKNDKILPFTNTIIIMASVIKAIKQRALLKIIGKSGTGKTTAIKALIKKLPQAILVTAYAGMSKKELLESIAEKIGAEPKRLGTAHLMSAIKDTLKGSDRVIIIDEANFISTISLEQIRHIQDETNTPIILVGTENLQKQILKSHEQVITRIRNTHKPLMSFNENEVMMLFEENGKKIDEKTALKIWKRCKNLREVKYALDDLVEIYKGNISKIDEVLPRNI</sequence>
<dbReference type="InterPro" id="IPR052026">
    <property type="entry name" value="ExeA_AAA_ATPase_DNA-bind"/>
</dbReference>
<protein>
    <submittedName>
        <fullName evidence="2">AAA family ATPase</fullName>
    </submittedName>
</protein>
<accession>A0A2I1N8D6</accession>
<dbReference type="InterPro" id="IPR027417">
    <property type="entry name" value="P-loop_NTPase"/>
</dbReference>
<dbReference type="InterPro" id="IPR003593">
    <property type="entry name" value="AAA+_ATPase"/>
</dbReference>
<dbReference type="PANTHER" id="PTHR35894">
    <property type="entry name" value="GENERAL SECRETION PATHWAY PROTEIN A-RELATED"/>
    <property type="match status" value="1"/>
</dbReference>
<name>A0A2I1N8D6_9BACT</name>
<dbReference type="Gene3D" id="3.40.50.300">
    <property type="entry name" value="P-loop containing nucleotide triphosphate hydrolases"/>
    <property type="match status" value="1"/>
</dbReference>
<dbReference type="AlphaFoldDB" id="A0A2I1N8D6"/>
<dbReference type="EMBL" id="PKHU01000013">
    <property type="protein sequence ID" value="PKZ28636.1"/>
    <property type="molecule type" value="Genomic_DNA"/>
</dbReference>
<evidence type="ECO:0000313" key="3">
    <source>
        <dbReference type="Proteomes" id="UP000234639"/>
    </source>
</evidence>
<gene>
    <name evidence="2" type="ORF">CYJ41_08075</name>
</gene>